<reference evidence="5" key="1">
    <citation type="submission" date="2020-10" db="EMBL/GenBank/DDBJ databases">
        <authorList>
            <person name="Han B."/>
            <person name="Lu T."/>
            <person name="Zhao Q."/>
            <person name="Huang X."/>
            <person name="Zhao Y."/>
        </authorList>
    </citation>
    <scope>NUCLEOTIDE SEQUENCE</scope>
</reference>
<dbReference type="PANTHER" id="PTHR46148">
    <property type="entry name" value="CHROMO DOMAIN-CONTAINING PROTEIN"/>
    <property type="match status" value="1"/>
</dbReference>
<evidence type="ECO:0000256" key="2">
    <source>
        <dbReference type="SAM" id="MobiDB-lite"/>
    </source>
</evidence>
<evidence type="ECO:0000256" key="1">
    <source>
        <dbReference type="SAM" id="Coils"/>
    </source>
</evidence>
<dbReference type="SUPFAM" id="SSF53756">
    <property type="entry name" value="UDP-Glycosyltransferase/glycogen phosphorylase"/>
    <property type="match status" value="1"/>
</dbReference>
<dbReference type="InterPro" id="IPR016197">
    <property type="entry name" value="Chromo-like_dom_sf"/>
</dbReference>
<feature type="domain" description="Tf2-1-like SH3-like" evidence="4">
    <location>
        <begin position="757"/>
        <end position="819"/>
    </location>
</feature>
<keyword evidence="6" id="KW-1185">Reference proteome</keyword>
<accession>A0A811N9N8</accession>
<evidence type="ECO:0000259" key="4">
    <source>
        <dbReference type="Pfam" id="PF24626"/>
    </source>
</evidence>
<comment type="caution">
    <text evidence="5">The sequence shown here is derived from an EMBL/GenBank/DDBJ whole genome shotgun (WGS) entry which is preliminary data.</text>
</comment>
<dbReference type="InterPro" id="IPR056924">
    <property type="entry name" value="SH3_Tf2-1"/>
</dbReference>
<dbReference type="Pfam" id="PF03732">
    <property type="entry name" value="Retrotrans_gag"/>
    <property type="match status" value="1"/>
</dbReference>
<dbReference type="OrthoDB" id="5835829at2759"/>
<evidence type="ECO:0000259" key="3">
    <source>
        <dbReference type="Pfam" id="PF03732"/>
    </source>
</evidence>
<evidence type="ECO:0008006" key="7">
    <source>
        <dbReference type="Google" id="ProtNLM"/>
    </source>
</evidence>
<feature type="coiled-coil region" evidence="1">
    <location>
        <begin position="122"/>
        <end position="149"/>
    </location>
</feature>
<keyword evidence="1" id="KW-0175">Coiled coil</keyword>
<feature type="domain" description="Retrotransposon gag" evidence="3">
    <location>
        <begin position="305"/>
        <end position="395"/>
    </location>
</feature>
<gene>
    <name evidence="5" type="ORF">NCGR_LOCUS12381</name>
</gene>
<dbReference type="AlphaFoldDB" id="A0A811N9N8"/>
<dbReference type="Gene3D" id="3.40.50.2000">
    <property type="entry name" value="Glycogen Phosphorylase B"/>
    <property type="match status" value="3"/>
</dbReference>
<name>A0A811N9N8_9POAL</name>
<dbReference type="EMBL" id="CAJGYO010000003">
    <property type="protein sequence ID" value="CAD6218509.1"/>
    <property type="molecule type" value="Genomic_DNA"/>
</dbReference>
<evidence type="ECO:0000313" key="6">
    <source>
        <dbReference type="Proteomes" id="UP000604825"/>
    </source>
</evidence>
<feature type="compositionally biased region" description="Basic and acidic residues" evidence="2">
    <location>
        <begin position="907"/>
        <end position="923"/>
    </location>
</feature>
<evidence type="ECO:0000313" key="5">
    <source>
        <dbReference type="EMBL" id="CAD6218509.1"/>
    </source>
</evidence>
<organism evidence="5 6">
    <name type="scientific">Miscanthus lutarioriparius</name>
    <dbReference type="NCBI Taxonomy" id="422564"/>
    <lineage>
        <taxon>Eukaryota</taxon>
        <taxon>Viridiplantae</taxon>
        <taxon>Streptophyta</taxon>
        <taxon>Embryophyta</taxon>
        <taxon>Tracheophyta</taxon>
        <taxon>Spermatophyta</taxon>
        <taxon>Magnoliopsida</taxon>
        <taxon>Liliopsida</taxon>
        <taxon>Poales</taxon>
        <taxon>Poaceae</taxon>
        <taxon>PACMAD clade</taxon>
        <taxon>Panicoideae</taxon>
        <taxon>Andropogonodae</taxon>
        <taxon>Andropogoneae</taxon>
        <taxon>Saccharinae</taxon>
        <taxon>Miscanthus</taxon>
    </lineage>
</organism>
<dbReference type="Pfam" id="PF24626">
    <property type="entry name" value="SH3_Tf2-1"/>
    <property type="match status" value="1"/>
</dbReference>
<proteinExistence type="predicted"/>
<feature type="region of interest" description="Disordered" evidence="2">
    <location>
        <begin position="890"/>
        <end position="940"/>
    </location>
</feature>
<dbReference type="Proteomes" id="UP000604825">
    <property type="component" value="Unassembled WGS sequence"/>
</dbReference>
<dbReference type="PANTHER" id="PTHR46148:SF52">
    <property type="entry name" value="OS04G0603800 PROTEIN"/>
    <property type="match status" value="1"/>
</dbReference>
<protein>
    <recommendedName>
        <fullName evidence="7">Chromo domain-containing protein</fullName>
    </recommendedName>
</protein>
<dbReference type="InterPro" id="IPR005162">
    <property type="entry name" value="Retrotrans_gag_dom"/>
</dbReference>
<sequence length="1216" mass="135775">MVNYSDHSIHILLLPVMIPGDADINKGEGGKMADGEEGRMVPGWPRRMIKPSTRYQGPEWKVYAEVELVGGNTTVRYSVSTLFSTKFPVLHQILGSFQSINLASIPDYLLRPQYQTRDQKRINHMEIQLSDLANMMKELQTQNASIQRTLTDNLATLQDVGVWRPQIDAKVDDLHKSVTDLRLKVDHLISHPPATDRAKQVFDNDLIDLTKPTTAHLVASSSEAASGPLGHGEQHSHRGIGNRVVTTIVPTPVKVLSNFFALNQAIPQQEFPKFDGMSPKLWKKHCESYFDVYAVPEHLWVKIGVMNFVGSAAFWSQSVESILQHCSWSDLCAAICSRFERDQQNSLNHQFFRLKQTTTVAEYIEKFDELINQILAHDPCFSPHVITSRFVDGLKDEIRVVVLVHRPSSMDAACSLALLQEEVLSDSSSTESHGTSGPSGFRARAFKPQWSAPHTSRVATAVSNVTPVKTIEPPKLSGVEEKLQNIKNYRRAKGLCFKCGDKWNPNHKCSTTVSLNLVEEMWQLIDNSNDQDQYHSDSGEDLMQLSLSAVQGTDNVQTIRSYLQHAPFIIKTDQKSLENLTDQRLTTPWQLKAYTKLLGLNYKIMYKKGTDNSATDALSRLPLAANHCSELFGLSVSQPVWVQQIVDSYSTHPPTLKLLQALSVSAIQGHFVLDKGVIKYKNRIWVASSPVVQQKILSALHSSAIGGHSDCAVADLQVWLKERRLMQQLLHQQLLWVQQRQKHQADKHRTERAFQVGQSVFVKLQPYVQSSLAHRVNQKLSYRYFGPFKIVQKIGVVAYKLQLPAESSVHPVFHVSQLKLAVSSTMQVSADIPPAPSPFQYPLKILQRRHTEPHRSDQILVHWSEWPEHLATWEDEQALKLTFPAAPAWGQAGSQDGRNVTVPGDADINKGEGGKMADGEEGRMVPGRPRRMIKPSTRYQGPEWKGHINPFLHFARRLAGHSGVRCTLAVTRFVAGSTRPATGSVHVAVFSDGCDANGPDGVGGHRGPYFERLNFAGPRAWRGVRGVPHADVRRGRAVLAPAGRPDRQPRRQFLGLGTADHVLVNSFYDLEPQEADYLASTWGAKTVGPNMPSVNLDHHLPDDDDDNVSYGVHLHTPMATECKAWLDAHPPVSVAGRSGAPLGWVLRDARRMELHLGGDQLRRAHSGDAALVGPADNAKYVQDVWRVGVWVRPDSDGVVTRKEVERCVWQVMEGER</sequence>
<dbReference type="SUPFAM" id="SSF54160">
    <property type="entry name" value="Chromo domain-like"/>
    <property type="match status" value="1"/>
</dbReference>